<protein>
    <submittedName>
        <fullName evidence="3">Oxidoreductase bli-4</fullName>
    </submittedName>
</protein>
<dbReference type="SUPFAM" id="SSF51735">
    <property type="entry name" value="NAD(P)-binding Rossmann-fold domains"/>
    <property type="match status" value="1"/>
</dbReference>
<proteinExistence type="inferred from homology"/>
<dbReference type="PANTHER" id="PTHR24320">
    <property type="entry name" value="RETINOL DEHYDROGENASE"/>
    <property type="match status" value="1"/>
</dbReference>
<reference evidence="3 4" key="1">
    <citation type="journal article" date="2018" name="Sci. Rep.">
        <title>Genome sequence of the cauliflower mushroom Sparassis crispa (Hanabiratake) and its association with beneficial usage.</title>
        <authorList>
            <person name="Kiyama R."/>
            <person name="Furutani Y."/>
            <person name="Kawaguchi K."/>
            <person name="Nakanishi T."/>
        </authorList>
    </citation>
    <scope>NUCLEOTIDE SEQUENCE [LARGE SCALE GENOMIC DNA]</scope>
</reference>
<dbReference type="AlphaFoldDB" id="A0A401GFU2"/>
<organism evidence="3 4">
    <name type="scientific">Sparassis crispa</name>
    <dbReference type="NCBI Taxonomy" id="139825"/>
    <lineage>
        <taxon>Eukaryota</taxon>
        <taxon>Fungi</taxon>
        <taxon>Dikarya</taxon>
        <taxon>Basidiomycota</taxon>
        <taxon>Agaricomycotina</taxon>
        <taxon>Agaricomycetes</taxon>
        <taxon>Polyporales</taxon>
        <taxon>Sparassidaceae</taxon>
        <taxon>Sparassis</taxon>
    </lineage>
</organism>
<dbReference type="Pfam" id="PF00106">
    <property type="entry name" value="adh_short"/>
    <property type="match status" value="1"/>
</dbReference>
<dbReference type="PRINTS" id="PR00081">
    <property type="entry name" value="GDHRDH"/>
</dbReference>
<sequence>MSDEVEKEKEDEDSAVQIHFEVEIDVRSQNQSLPKAGSVRPNRAETTSFTMKAALNMLSGKSKFSASDVSNLQGRTAVITGGTDGIGFEVARALALAQARVILLSREGEQCEDAISKIKKAQLKETGPLADVTFIECDLGNLQHVKKVGDQIREQEPRLDLLICVAGIGVNKSDVSAEGLDCHFMVNHLGHFLLTNRLLPLIRRTAARDESSMPRIICVSSSLHAAAPSSVRFASREELTRGSDVDSGELDPTGLYARSKLANILFVKYGLVERVLGPAGDRVLALTTHPGAVHTGKQDQFKDAYGSLFENLMKHTTIPLMRSPEQGSASTLWAATSEGVERDAKKWQGKHITDPEVAGQESAMACDKELGGRLWNLSEDLVKEKLGDDSLLSWEEGNVM</sequence>
<dbReference type="EMBL" id="BFAD01000003">
    <property type="protein sequence ID" value="GBE81032.1"/>
    <property type="molecule type" value="Genomic_DNA"/>
</dbReference>
<dbReference type="Gene3D" id="3.40.50.720">
    <property type="entry name" value="NAD(P)-binding Rossmann-like Domain"/>
    <property type="match status" value="1"/>
</dbReference>
<dbReference type="Proteomes" id="UP000287166">
    <property type="component" value="Unassembled WGS sequence"/>
</dbReference>
<accession>A0A401GFU2</accession>
<dbReference type="GO" id="GO:0016491">
    <property type="term" value="F:oxidoreductase activity"/>
    <property type="evidence" value="ECO:0007669"/>
    <property type="project" value="UniProtKB-KW"/>
</dbReference>
<gene>
    <name evidence="3" type="ORF">SCP_0307550</name>
</gene>
<evidence type="ECO:0000256" key="2">
    <source>
        <dbReference type="ARBA" id="ARBA00023002"/>
    </source>
</evidence>
<dbReference type="PANTHER" id="PTHR24320:SF281">
    <property type="entry name" value="SHORT CHAIN DEHYDROGENASE_REDUCTASE FAMILY PROTEIN (AFU_ORTHOLOGUE AFUA_5G14310)"/>
    <property type="match status" value="1"/>
</dbReference>
<name>A0A401GFU2_9APHY</name>
<keyword evidence="4" id="KW-1185">Reference proteome</keyword>
<evidence type="ECO:0000313" key="4">
    <source>
        <dbReference type="Proteomes" id="UP000287166"/>
    </source>
</evidence>
<dbReference type="STRING" id="139825.A0A401GFU2"/>
<dbReference type="InParanoid" id="A0A401GFU2"/>
<dbReference type="OrthoDB" id="191139at2759"/>
<evidence type="ECO:0000256" key="1">
    <source>
        <dbReference type="ARBA" id="ARBA00006484"/>
    </source>
</evidence>
<keyword evidence="2" id="KW-0560">Oxidoreductase</keyword>
<dbReference type="RefSeq" id="XP_027611945.1">
    <property type="nucleotide sequence ID" value="XM_027756144.1"/>
</dbReference>
<dbReference type="InterPro" id="IPR002347">
    <property type="entry name" value="SDR_fam"/>
</dbReference>
<dbReference type="InterPro" id="IPR036291">
    <property type="entry name" value="NAD(P)-bd_dom_sf"/>
</dbReference>
<dbReference type="GeneID" id="38777949"/>
<evidence type="ECO:0000313" key="3">
    <source>
        <dbReference type="EMBL" id="GBE81032.1"/>
    </source>
</evidence>
<comment type="caution">
    <text evidence="3">The sequence shown here is derived from an EMBL/GenBank/DDBJ whole genome shotgun (WGS) entry which is preliminary data.</text>
</comment>
<comment type="similarity">
    <text evidence="1">Belongs to the short-chain dehydrogenases/reductases (SDR) family.</text>
</comment>